<dbReference type="Gene3D" id="3.30.2310.20">
    <property type="entry name" value="RelE-like"/>
    <property type="match status" value="1"/>
</dbReference>
<dbReference type="InterPro" id="IPR035093">
    <property type="entry name" value="RelE/ParE_toxin_dom_sf"/>
</dbReference>
<keyword evidence="3" id="KW-1185">Reference proteome</keyword>
<gene>
    <name evidence="2" type="ORF">ETAA8_63480</name>
</gene>
<organism evidence="2 3">
    <name type="scientific">Anatilimnocola aggregata</name>
    <dbReference type="NCBI Taxonomy" id="2528021"/>
    <lineage>
        <taxon>Bacteria</taxon>
        <taxon>Pseudomonadati</taxon>
        <taxon>Planctomycetota</taxon>
        <taxon>Planctomycetia</taxon>
        <taxon>Pirellulales</taxon>
        <taxon>Pirellulaceae</taxon>
        <taxon>Anatilimnocola</taxon>
    </lineage>
</organism>
<evidence type="ECO:0000313" key="2">
    <source>
        <dbReference type="EMBL" id="QDU31195.1"/>
    </source>
</evidence>
<dbReference type="Pfam" id="PF05016">
    <property type="entry name" value="ParE_toxin"/>
    <property type="match status" value="1"/>
</dbReference>
<dbReference type="OrthoDB" id="9809155at2"/>
<keyword evidence="1" id="KW-1277">Toxin-antitoxin system</keyword>
<dbReference type="Proteomes" id="UP000315017">
    <property type="component" value="Chromosome"/>
</dbReference>
<sequence>MRIEIAPEAGSDLDEAFYFYEKQAPGLGRYFLNCLFADIDKLKRFAGIHAREQDIHRSLSDKFPFAIYYDIRNDLVTVLAVVDRRRDPDWIKQRLSH</sequence>
<name>A0A517YLU1_9BACT</name>
<accession>A0A517YLU1</accession>
<evidence type="ECO:0008006" key="4">
    <source>
        <dbReference type="Google" id="ProtNLM"/>
    </source>
</evidence>
<dbReference type="AlphaFoldDB" id="A0A517YLU1"/>
<evidence type="ECO:0000313" key="3">
    <source>
        <dbReference type="Proteomes" id="UP000315017"/>
    </source>
</evidence>
<reference evidence="2 3" key="1">
    <citation type="submission" date="2019-02" db="EMBL/GenBank/DDBJ databases">
        <title>Deep-cultivation of Planctomycetes and their phenomic and genomic characterization uncovers novel biology.</title>
        <authorList>
            <person name="Wiegand S."/>
            <person name="Jogler M."/>
            <person name="Boedeker C."/>
            <person name="Pinto D."/>
            <person name="Vollmers J."/>
            <person name="Rivas-Marin E."/>
            <person name="Kohn T."/>
            <person name="Peeters S.H."/>
            <person name="Heuer A."/>
            <person name="Rast P."/>
            <person name="Oberbeckmann S."/>
            <person name="Bunk B."/>
            <person name="Jeske O."/>
            <person name="Meyerdierks A."/>
            <person name="Storesund J.E."/>
            <person name="Kallscheuer N."/>
            <person name="Luecker S."/>
            <person name="Lage O.M."/>
            <person name="Pohl T."/>
            <person name="Merkel B.J."/>
            <person name="Hornburger P."/>
            <person name="Mueller R.-W."/>
            <person name="Bruemmer F."/>
            <person name="Labrenz M."/>
            <person name="Spormann A.M."/>
            <person name="Op den Camp H."/>
            <person name="Overmann J."/>
            <person name="Amann R."/>
            <person name="Jetten M.S.M."/>
            <person name="Mascher T."/>
            <person name="Medema M.H."/>
            <person name="Devos D.P."/>
            <person name="Kaster A.-K."/>
            <person name="Ovreas L."/>
            <person name="Rohde M."/>
            <person name="Galperin M.Y."/>
            <person name="Jogler C."/>
        </authorList>
    </citation>
    <scope>NUCLEOTIDE SEQUENCE [LARGE SCALE GENOMIC DNA]</scope>
    <source>
        <strain evidence="2 3">ETA_A8</strain>
    </source>
</reference>
<evidence type="ECO:0000256" key="1">
    <source>
        <dbReference type="ARBA" id="ARBA00022649"/>
    </source>
</evidence>
<dbReference type="RefSeq" id="WP_145097916.1">
    <property type="nucleotide sequence ID" value="NZ_CP036274.1"/>
</dbReference>
<protein>
    <recommendedName>
        <fullName evidence="4">Type II toxin-antitoxin system RelE/ParE family toxin</fullName>
    </recommendedName>
</protein>
<proteinExistence type="predicted"/>
<dbReference type="KEGG" id="aagg:ETAA8_63480"/>
<dbReference type="InterPro" id="IPR007712">
    <property type="entry name" value="RelE/ParE_toxin"/>
</dbReference>
<dbReference type="EMBL" id="CP036274">
    <property type="protein sequence ID" value="QDU31195.1"/>
    <property type="molecule type" value="Genomic_DNA"/>
</dbReference>